<dbReference type="PANTHER" id="PTHR46796:SF14">
    <property type="entry name" value="TRANSCRIPTIONAL REGULATORY PROTEIN"/>
    <property type="match status" value="1"/>
</dbReference>
<dbReference type="SUPFAM" id="SSF46689">
    <property type="entry name" value="Homeodomain-like"/>
    <property type="match status" value="2"/>
</dbReference>
<dbReference type="InterPro" id="IPR018060">
    <property type="entry name" value="HTH_AraC"/>
</dbReference>
<dbReference type="PROSITE" id="PS01124">
    <property type="entry name" value="HTH_ARAC_FAMILY_2"/>
    <property type="match status" value="1"/>
</dbReference>
<accession>A0A859QW95</accession>
<evidence type="ECO:0000256" key="1">
    <source>
        <dbReference type="ARBA" id="ARBA00023015"/>
    </source>
</evidence>
<sequence>MSPGRGRAKVRSMVTSPEGFMLGQSLASTFGMRAWGRYTRERVVHSTITEQGHSVAAIHQAVRDDIKGPTRHLEQGEDAYLITSHLVSNPAYQLWDGCRLVKQEPVREASIAVLDLRDCEREYLPTAPEGVHFYLSRPRLRELLEVEGDSGEFDLDVSTGRDDEELHGLALLFLPMLNGQVPAEAIYLGHLAMAVSWHVLTRYAGKQTVTRVNAERLSPTRTRKAKELLSMIPANGVTIEAIAAECGLPPARFAKAFERTCGMSPMKWARSQRIELSKHRLFATKLSLTEVAFECGFADQSHFTRSFSAATGLTPAAWRQARRGL</sequence>
<dbReference type="KEGG" id="emx:FKV68_09085"/>
<keyword evidence="6" id="KW-1185">Reference proteome</keyword>
<dbReference type="PANTHER" id="PTHR46796">
    <property type="entry name" value="HTH-TYPE TRANSCRIPTIONAL ACTIVATOR RHAS-RELATED"/>
    <property type="match status" value="1"/>
</dbReference>
<dbReference type="PROSITE" id="PS00041">
    <property type="entry name" value="HTH_ARAC_FAMILY_1"/>
    <property type="match status" value="2"/>
</dbReference>
<name>A0A859QW95_9HYPH</name>
<dbReference type="Proteomes" id="UP000510721">
    <property type="component" value="Chromosome"/>
</dbReference>
<dbReference type="InterPro" id="IPR009057">
    <property type="entry name" value="Homeodomain-like_sf"/>
</dbReference>
<evidence type="ECO:0000256" key="3">
    <source>
        <dbReference type="ARBA" id="ARBA00023163"/>
    </source>
</evidence>
<keyword evidence="2" id="KW-0238">DNA-binding</keyword>
<evidence type="ECO:0000313" key="6">
    <source>
        <dbReference type="Proteomes" id="UP000510721"/>
    </source>
</evidence>
<protein>
    <submittedName>
        <fullName evidence="5">Helix-turn-helix transcriptional regulator</fullName>
    </submittedName>
</protein>
<dbReference type="InterPro" id="IPR050204">
    <property type="entry name" value="AraC_XylS_family_regulators"/>
</dbReference>
<dbReference type="GO" id="GO:0003700">
    <property type="term" value="F:DNA-binding transcription factor activity"/>
    <property type="evidence" value="ECO:0007669"/>
    <property type="project" value="InterPro"/>
</dbReference>
<dbReference type="AlphaFoldDB" id="A0A859QW95"/>
<dbReference type="EMBL" id="CP041238">
    <property type="protein sequence ID" value="QLL61588.1"/>
    <property type="molecule type" value="Genomic_DNA"/>
</dbReference>
<keyword evidence="3" id="KW-0804">Transcription</keyword>
<dbReference type="InterPro" id="IPR020449">
    <property type="entry name" value="Tscrpt_reg_AraC-type_HTH"/>
</dbReference>
<dbReference type="Pfam" id="PF12833">
    <property type="entry name" value="HTH_18"/>
    <property type="match status" value="1"/>
</dbReference>
<dbReference type="InterPro" id="IPR018062">
    <property type="entry name" value="HTH_AraC-typ_CS"/>
</dbReference>
<evidence type="ECO:0000256" key="2">
    <source>
        <dbReference type="ARBA" id="ARBA00023125"/>
    </source>
</evidence>
<evidence type="ECO:0000259" key="4">
    <source>
        <dbReference type="PROSITE" id="PS01124"/>
    </source>
</evidence>
<feature type="domain" description="HTH araC/xylS-type" evidence="4">
    <location>
        <begin position="223"/>
        <end position="321"/>
    </location>
</feature>
<evidence type="ECO:0000313" key="5">
    <source>
        <dbReference type="EMBL" id="QLL61588.1"/>
    </source>
</evidence>
<dbReference type="GO" id="GO:0043565">
    <property type="term" value="F:sequence-specific DNA binding"/>
    <property type="evidence" value="ECO:0007669"/>
    <property type="project" value="InterPro"/>
</dbReference>
<reference evidence="5 6" key="1">
    <citation type="submission" date="2019-06" db="EMBL/GenBank/DDBJ databases">
        <title>Complete genome sequence of Ensifer mexicanus ITTG R7 isolated from nodules of Acacia angustissima (Mill.) Kuntze.</title>
        <authorList>
            <person name="Rincon-Rosales R."/>
            <person name="Rogel M.A."/>
            <person name="Guerrero G."/>
            <person name="Rincon-Molina C.I."/>
            <person name="Lopez-Lopez A."/>
            <person name="Martinez-Romero E."/>
        </authorList>
    </citation>
    <scope>NUCLEOTIDE SEQUENCE [LARGE SCALE GENOMIC DNA]</scope>
    <source>
        <strain evidence="5 6">ITTG R7</strain>
    </source>
</reference>
<organism evidence="5 6">
    <name type="scientific">Sinorhizobium mexicanum</name>
    <dbReference type="NCBI Taxonomy" id="375549"/>
    <lineage>
        <taxon>Bacteria</taxon>
        <taxon>Pseudomonadati</taxon>
        <taxon>Pseudomonadota</taxon>
        <taxon>Alphaproteobacteria</taxon>
        <taxon>Hyphomicrobiales</taxon>
        <taxon>Rhizobiaceae</taxon>
        <taxon>Sinorhizobium/Ensifer group</taxon>
        <taxon>Sinorhizobium</taxon>
    </lineage>
</organism>
<proteinExistence type="predicted"/>
<keyword evidence="1" id="KW-0805">Transcription regulation</keyword>
<dbReference type="Gene3D" id="1.10.10.60">
    <property type="entry name" value="Homeodomain-like"/>
    <property type="match status" value="2"/>
</dbReference>
<dbReference type="PRINTS" id="PR00032">
    <property type="entry name" value="HTHARAC"/>
</dbReference>
<dbReference type="SMART" id="SM00342">
    <property type="entry name" value="HTH_ARAC"/>
    <property type="match status" value="1"/>
</dbReference>
<gene>
    <name evidence="5" type="ORF">FKV68_09085</name>
</gene>